<evidence type="ECO:0000313" key="3">
    <source>
        <dbReference type="Proteomes" id="UP000612233"/>
    </source>
</evidence>
<dbReference type="NCBIfam" id="TIGR01414">
    <property type="entry name" value="autotrans_barl"/>
    <property type="match status" value="1"/>
</dbReference>
<evidence type="ECO:0000256" key="1">
    <source>
        <dbReference type="SAM" id="SignalP"/>
    </source>
</evidence>
<dbReference type="RefSeq" id="WP_191003883.1">
    <property type="nucleotide sequence ID" value="NZ_JACXAD010000003.1"/>
</dbReference>
<sequence>MKRLLLTLGIISSGTLMANAQSNALKLNLFSLPVKTASVFFEHAVGEQSSVQLGFAYTGFSVSDTKFSGFSITPEYHFFLTGEAMKGFYIGPYARYQNYTLSSEESFAGSTQKNEATLSTFGGGINLGYQWVFKQRVVLEPFLRTGYSSGSLKVKSGDDNFSLGVFNGFGILPGLNLGVAF</sequence>
<keyword evidence="1" id="KW-0732">Signal</keyword>
<dbReference type="Proteomes" id="UP000612233">
    <property type="component" value="Unassembled WGS sequence"/>
</dbReference>
<keyword evidence="3" id="KW-1185">Reference proteome</keyword>
<evidence type="ECO:0000313" key="2">
    <source>
        <dbReference type="EMBL" id="MBD2767057.1"/>
    </source>
</evidence>
<dbReference type="AlphaFoldDB" id="A0A927BBI1"/>
<gene>
    <name evidence="2" type="ORF">IC235_04005</name>
</gene>
<accession>A0A927BBI1</accession>
<organism evidence="2 3">
    <name type="scientific">Hymenobacter montanus</name>
    <dbReference type="NCBI Taxonomy" id="2771359"/>
    <lineage>
        <taxon>Bacteria</taxon>
        <taxon>Pseudomonadati</taxon>
        <taxon>Bacteroidota</taxon>
        <taxon>Cytophagia</taxon>
        <taxon>Cytophagales</taxon>
        <taxon>Hymenobacteraceae</taxon>
        <taxon>Hymenobacter</taxon>
    </lineage>
</organism>
<dbReference type="InterPro" id="IPR036709">
    <property type="entry name" value="Autotransporte_beta_dom_sf"/>
</dbReference>
<protein>
    <submittedName>
        <fullName evidence="2">DUF3575 domain-containing protein</fullName>
    </submittedName>
</protein>
<dbReference type="EMBL" id="JACXAD010000003">
    <property type="protein sequence ID" value="MBD2767057.1"/>
    <property type="molecule type" value="Genomic_DNA"/>
</dbReference>
<dbReference type="Gene3D" id="2.40.128.130">
    <property type="entry name" value="Autotransporter beta-domain"/>
    <property type="match status" value="1"/>
</dbReference>
<feature type="chain" id="PRO_5037161240" evidence="1">
    <location>
        <begin position="19"/>
        <end position="181"/>
    </location>
</feature>
<dbReference type="InterPro" id="IPR006315">
    <property type="entry name" value="OM_autotransptr_brl_dom"/>
</dbReference>
<dbReference type="InterPro" id="IPR021958">
    <property type="entry name" value="DUF3575"/>
</dbReference>
<name>A0A927BBI1_9BACT</name>
<dbReference type="Pfam" id="PF12099">
    <property type="entry name" value="DUF3575"/>
    <property type="match status" value="1"/>
</dbReference>
<dbReference type="GO" id="GO:0019867">
    <property type="term" value="C:outer membrane"/>
    <property type="evidence" value="ECO:0007669"/>
    <property type="project" value="InterPro"/>
</dbReference>
<feature type="signal peptide" evidence="1">
    <location>
        <begin position="1"/>
        <end position="18"/>
    </location>
</feature>
<comment type="caution">
    <text evidence="2">The sequence shown here is derived from an EMBL/GenBank/DDBJ whole genome shotgun (WGS) entry which is preliminary data.</text>
</comment>
<dbReference type="SUPFAM" id="SSF103515">
    <property type="entry name" value="Autotransporter"/>
    <property type="match status" value="1"/>
</dbReference>
<reference evidence="2" key="1">
    <citation type="submission" date="2020-09" db="EMBL/GenBank/DDBJ databases">
        <authorList>
            <person name="Kim M.K."/>
        </authorList>
    </citation>
    <scope>NUCLEOTIDE SEQUENCE</scope>
    <source>
        <strain evidence="2">BT664</strain>
    </source>
</reference>
<proteinExistence type="predicted"/>